<dbReference type="Pfam" id="PF17862">
    <property type="entry name" value="AAA_lid_3"/>
    <property type="match status" value="1"/>
</dbReference>
<dbReference type="PANTHER" id="PTHR28122">
    <property type="entry name" value="E3 UBIQUITIN-PROTEIN LIGASE SUBSTRATE RECEPTOR MMS22"/>
    <property type="match status" value="1"/>
</dbReference>
<dbReference type="InterPro" id="IPR003593">
    <property type="entry name" value="AAA+_ATPase"/>
</dbReference>
<proteinExistence type="predicted"/>
<comment type="caution">
    <text evidence="3">The sequence shown here is derived from an EMBL/GenBank/DDBJ whole genome shotgun (WGS) entry which is preliminary data.</text>
</comment>
<dbReference type="SMART" id="SM00382">
    <property type="entry name" value="AAA"/>
    <property type="match status" value="1"/>
</dbReference>
<dbReference type="PANTHER" id="PTHR28122:SF1">
    <property type="entry name" value="E3 UBIQUITIN-PROTEIN LIGASE SUBSTRATE RECEPTOR MMS22"/>
    <property type="match status" value="1"/>
</dbReference>
<feature type="compositionally biased region" description="Polar residues" evidence="1">
    <location>
        <begin position="1851"/>
        <end position="1868"/>
    </location>
</feature>
<dbReference type="SUPFAM" id="SSF52540">
    <property type="entry name" value="P-loop containing nucleoside triphosphate hydrolases"/>
    <property type="match status" value="1"/>
</dbReference>
<evidence type="ECO:0000313" key="3">
    <source>
        <dbReference type="EMBL" id="KAK6226353.1"/>
    </source>
</evidence>
<dbReference type="InterPro" id="IPR019021">
    <property type="entry name" value="Mms22"/>
</dbReference>
<dbReference type="InterPro" id="IPR003959">
    <property type="entry name" value="ATPase_AAA_core"/>
</dbReference>
<feature type="compositionally biased region" description="Acidic residues" evidence="1">
    <location>
        <begin position="9"/>
        <end position="23"/>
    </location>
</feature>
<evidence type="ECO:0000259" key="2">
    <source>
        <dbReference type="SMART" id="SM00382"/>
    </source>
</evidence>
<accession>A0AAV9TTC0</accession>
<evidence type="ECO:0000256" key="1">
    <source>
        <dbReference type="SAM" id="MobiDB-lite"/>
    </source>
</evidence>
<dbReference type="GO" id="GO:0035361">
    <property type="term" value="C:Cul8-RING ubiquitin ligase complex"/>
    <property type="evidence" value="ECO:0007669"/>
    <property type="project" value="TreeGrafter"/>
</dbReference>
<dbReference type="GO" id="GO:0005524">
    <property type="term" value="F:ATP binding"/>
    <property type="evidence" value="ECO:0007669"/>
    <property type="project" value="InterPro"/>
</dbReference>
<feature type="compositionally biased region" description="Basic and acidic residues" evidence="1">
    <location>
        <begin position="587"/>
        <end position="597"/>
    </location>
</feature>
<dbReference type="InterPro" id="IPR027417">
    <property type="entry name" value="P-loop_NTPase"/>
</dbReference>
<feature type="region of interest" description="Disordered" evidence="1">
    <location>
        <begin position="234"/>
        <end position="260"/>
    </location>
</feature>
<dbReference type="Gene3D" id="3.40.50.300">
    <property type="entry name" value="P-loop containing nucleotide triphosphate hydrolases"/>
    <property type="match status" value="1"/>
</dbReference>
<dbReference type="GO" id="GO:0000724">
    <property type="term" value="P:double-strand break repair via homologous recombination"/>
    <property type="evidence" value="ECO:0007669"/>
    <property type="project" value="TreeGrafter"/>
</dbReference>
<feature type="compositionally biased region" description="Low complexity" evidence="1">
    <location>
        <begin position="169"/>
        <end position="192"/>
    </location>
</feature>
<feature type="compositionally biased region" description="Basic and acidic residues" evidence="1">
    <location>
        <begin position="1888"/>
        <end position="1898"/>
    </location>
</feature>
<dbReference type="GO" id="GO:0016887">
    <property type="term" value="F:ATP hydrolysis activity"/>
    <property type="evidence" value="ECO:0007669"/>
    <property type="project" value="InterPro"/>
</dbReference>
<feature type="region of interest" description="Disordered" evidence="1">
    <location>
        <begin position="2489"/>
        <end position="2522"/>
    </location>
</feature>
<feature type="region of interest" description="Disordered" evidence="1">
    <location>
        <begin position="293"/>
        <end position="643"/>
    </location>
</feature>
<dbReference type="Pfam" id="PF09462">
    <property type="entry name" value="Mus7"/>
    <property type="match status" value="1"/>
</dbReference>
<feature type="domain" description="AAA+ ATPase" evidence="2">
    <location>
        <begin position="2586"/>
        <end position="2719"/>
    </location>
</feature>
<keyword evidence="4" id="KW-1185">Reference proteome</keyword>
<feature type="compositionally biased region" description="Low complexity" evidence="1">
    <location>
        <begin position="353"/>
        <end position="372"/>
    </location>
</feature>
<feature type="compositionally biased region" description="Polar residues" evidence="1">
    <location>
        <begin position="377"/>
        <end position="394"/>
    </location>
</feature>
<dbReference type="Proteomes" id="UP001327957">
    <property type="component" value="Unassembled WGS sequence"/>
</dbReference>
<dbReference type="Pfam" id="PF00004">
    <property type="entry name" value="AAA"/>
    <property type="match status" value="1"/>
</dbReference>
<feature type="compositionally biased region" description="Basic and acidic residues" evidence="1">
    <location>
        <begin position="69"/>
        <end position="82"/>
    </location>
</feature>
<gene>
    <name evidence="3" type="ORF">QIS74_02400</name>
</gene>
<evidence type="ECO:0000313" key="4">
    <source>
        <dbReference type="Proteomes" id="UP001327957"/>
    </source>
</evidence>
<dbReference type="EMBL" id="JASAOK010000002">
    <property type="protein sequence ID" value="KAK6226353.1"/>
    <property type="molecule type" value="Genomic_DNA"/>
</dbReference>
<feature type="region of interest" description="Disordered" evidence="1">
    <location>
        <begin position="1851"/>
        <end position="1913"/>
    </location>
</feature>
<dbReference type="Gene3D" id="1.10.8.60">
    <property type="match status" value="1"/>
</dbReference>
<feature type="region of interest" description="Disordered" evidence="1">
    <location>
        <begin position="1"/>
        <end position="204"/>
    </location>
</feature>
<reference evidence="3 4" key="1">
    <citation type="submission" date="2023-04" db="EMBL/GenBank/DDBJ databases">
        <title>Colletotrichum tabacum stain YC1 causing leaf anthracnose on Nicotiana tabacum(L.) cv.</title>
        <authorList>
            <person name="Ji Z."/>
            <person name="Wang M."/>
            <person name="Zhang J."/>
            <person name="Wang N."/>
            <person name="Zhou Z."/>
        </authorList>
    </citation>
    <scope>NUCLEOTIDE SEQUENCE [LARGE SCALE GENOMIC DNA]</scope>
    <source>
        <strain evidence="3 4">YC1</strain>
    </source>
</reference>
<feature type="compositionally biased region" description="Basic residues" evidence="1">
    <location>
        <begin position="413"/>
        <end position="429"/>
    </location>
</feature>
<dbReference type="GO" id="GO:0031297">
    <property type="term" value="P:replication fork processing"/>
    <property type="evidence" value="ECO:0007669"/>
    <property type="project" value="InterPro"/>
</dbReference>
<sequence length="2861" mass="319038">MANWKELGEVPDSDDEFDFDSQDLESPPNPELPSNGFTKHLQTKDNRESIWDVPESSQGTHAATSAKHGSADWRHDIARSFDDEPPSSPLSSLPDIDELEDPFNLEQPKTQEAAPARTRQVYLTTDRDDSPDPLAGDDSVSTSYVKITAPQPDFPAENDDTSLAPPMRSQAASPTQSQPKSQQSQQKQLATQRDASSSQEDDVLGLVAQHNFGAISPARSSNNARSVFSVDIPVLNRARTQQRPPALLETNSSRDEEMARQVAVRYERSFRPRKPIQEHPYLIENAQYSKALKSHGIRPVRMPTEPAPRRQRTGDDSGEKDFEDDSQGMTVDAPNETTDESQTNGMDEPPSSEPLRGLSLSPSPSPLRTSSPKQRGGPSSQPSQGETDNTSLSGNDDLPSLDEIHRNLVLNRSAKKRRLGRRVASKSKVVKQTLPDTQSPSRPAFQQYDEIYGLLSSPSLSPQIQDNTINPPTEPIVSPQVSDPPDPFAEEDDNQPTTNGNMRPSVESERHHAVGAHPPVFDLTMEDESEAEEGDDPGHRSVDMSGNESEAGAEVVKSVGRRMRGVLPASWLRLDQQATRPKSTQHQRHDISPEKTQRRGVAVRRIGRSASNTAAAFIFDDSDDDDDDDDAPAPTPTRRASTVQAPLPFESSVAEIIDDDGNDPLPTTEPLTLFEPPKSVSNDNQLLGLGPFGTHYTQHFETFPLDRGVFFHETTLIGSGRVKSAVDGQFPEKVWHPRPRISFNLGELVLRWDAWTEQVSSEFGILMDGILDQILKPTTSTGVGFNVKEAARFVLDYVQKAMNFTNDSDACSFVTRLSDVTRAFLVRLDSENGLDLRQRTELVDVLSNLVLILSSAVRLCQKTQFLVTYSFATEAVLRKATEATTQLLLDIGLDDLTHLYDDLQTLRYRERGIHSEKRVPHAWVLLMKVLEGLRIPRMTFWDVAYSRMLQPSIVRGVNAQEFERLWKNMFTLLPLSEFDNTGVIVSDRRHQIPMEGWNLPQQMLKRVFQLYRDNSRQPPSFNDYCRAMVSRCHYLVDQWGWQKCSGIIGTIFDFFGSQSLSHLRNEEAFRSARFLDNLHLNPSLRVEPEDRCFHIFLKLVALAIKRLRQKGLVNDIRNLVARTLPNHDRQYSKEQNVHQHDLAALRNHHDLLCTLFWAAPPDLRPGIHNLEKLVIPVSSHKEACLVNLRAWNQLARFVVHEESAASFTPLANWQTNVFRQLLDQYNSAAADIQQQFLALPKDASSNVSEELMNSIVVTNKAATMEIMLFSVKSSMDVVQHAGSLELARLAASPYQLQQVFQHFSTLPADFPSTLLQASLMTIGHLVGRIESVFNEADDSQDSMASRTLESEDAILMLDRELAAVFLSTARCLLSNQSHGNPGTSSMPKSCVEQAVVISGSMVGLFALSQVFKPTKYGLFGKVPNKLSWEQRQYLPLFLSVVAQKGAVINLEDIGTSLLQLWLLIIVQPSHCLRFETQFGQQLQRQGYPFVPDKSAGLVVNPGYLSNRDSFEHAVSWMRQSLQTADTASKRNMRADFERVLNAVMNQMRTDVQAMATDSSEHPSYVKFVRSIVSLIKAHGTDICPVQKFFLEVSKEYSPPMQDPQLQAALIQSYGFKLAEGDRRVPSTLFHFFLNNFKGALQRDRLPNEVLLLKGALKHDAIMSFILGKMLPAVLHATLSSHEAYAMLDVLCDALGLALTGSTIARQVSEDSFACIPPLVTTMLAWAMAVKDPALCAEHVHVLRKMTWLLNAFQPSIESFSLMPRAVKGWDDVMERLQWFSLLAEGAQEYIGAEFDKGVVPFMAPSRLFRCLKAHNKNFRVQDTTVLTWSEHISNDISRNWVTTGPLLTVSAINRGTPSTQSGQGSLRPQWTMPGLTTKKPASEPQDDASSRSRDDALNKTEANSADSAFRRSRGGAFASARARLARPRPADELPPVKLPQSFLETGVSLYDPGNRINTLTNDLWHQRYMGARWHDLLWKDLDLVFSHASWNESKLEDALRQGNLEAIERRNRILAEASQWLSLSIDEMRSSNNLQSSREPLPTTEFADMLRYSNKFVLSNLLSQHTRETTDADTVQDPDQDSVLQSLVEQYIEEGQPKPRRDGLRLFDPRIRGEIVTAVRAELSLQPDASAAGRELKRPLTVVNIPNYTGRSHTKKLMKHVASCVEADLVHLDAQELAVLVGDYIGQDCAYSRGPMSMLGYRAAEMNGRLAKTEEPSKPNEEDLSGEIEAAWVNLRDHAVDGGYNSPMDNELQKIKEGAKDYVLPSVDRWENLKINAVLEEIAHSASKMTSQPDRSLIIHVDDFVELSMTLEGALLIGRLRAIVDTMWRAGKKVTLVGTSSNENPSDQYASTLKEIAAEECLIPLPLNFQRITNASNTKKIFEANDYLQENLRNIQHMLKTIAGHSPDTSKLRIVGVSKSSPPQFLLDDAEGSYMEVSLIPRVLATSILPLADVYHITRLFYACQGSADPDQSWRVLFDVVESSSYSTAQMHRLQDRPTRSKTSVAGGSAAPSDMQKPEPERLRVSGNYNDYEKKLLSGLVNSSEIKTTFDDVHADAETKNNLKLLTSLSLVRPEAFTYGVLATDRIPGCLLYGPPGTGKTLLAKAVAKESGANMLEVSGASINDMYVGQSEKNVRALFSLAKKLSPLVIFIDEADALLAARGQRNRAAHRETINQFLREWDGMSDTKAFIMVATNRPFDLDDAVLRRLPRKILVDLPLKPDRAAILRILLKGEDLDASVSVDDIARKTVLYSGSDLKNLCVAAAMTAVQEESEEAARHTGPAPYVFPPKRTLRKDHFDKALKMIAASVSEDMDSLKSIRRFDEKYGDVRAKNSQKKRGMGFGVLPTSADAEEARVRQAVA</sequence>
<feature type="compositionally biased region" description="Acidic residues" evidence="1">
    <location>
        <begin position="524"/>
        <end position="535"/>
    </location>
</feature>
<name>A0AAV9TTC0_9PEZI</name>
<dbReference type="GO" id="GO:0005634">
    <property type="term" value="C:nucleus"/>
    <property type="evidence" value="ECO:0007669"/>
    <property type="project" value="InterPro"/>
</dbReference>
<feature type="compositionally biased region" description="Acidic residues" evidence="1">
    <location>
        <begin position="620"/>
        <end position="631"/>
    </location>
</feature>
<protein>
    <submittedName>
        <fullName evidence="3">Mus7/MMS22 family protein</fullName>
    </submittedName>
</protein>
<organism evidence="3 4">
    <name type="scientific">Colletotrichum tabaci</name>
    <dbReference type="NCBI Taxonomy" id="1209068"/>
    <lineage>
        <taxon>Eukaryota</taxon>
        <taxon>Fungi</taxon>
        <taxon>Dikarya</taxon>
        <taxon>Ascomycota</taxon>
        <taxon>Pezizomycotina</taxon>
        <taxon>Sordariomycetes</taxon>
        <taxon>Hypocreomycetidae</taxon>
        <taxon>Glomerellales</taxon>
        <taxon>Glomerellaceae</taxon>
        <taxon>Colletotrichum</taxon>
        <taxon>Colletotrichum destructivum species complex</taxon>
    </lineage>
</organism>
<dbReference type="InterPro" id="IPR041569">
    <property type="entry name" value="AAA_lid_3"/>
</dbReference>